<proteinExistence type="predicted"/>
<comment type="caution">
    <text evidence="2">The sequence shown here is derived from an EMBL/GenBank/DDBJ whole genome shotgun (WGS) entry which is preliminary data.</text>
</comment>
<sequence>MQYNAFRSEMDQVSRLGFGAMGLGGSFGTHDEKELIHSVLNCLEQGVNFIDTARAYGDSERILGKALKEWTGEKPFIASKVQSLGPGSIGWGTHIPVESAYPAGWLRQCTELSLETLGVDVIDLMQLHQYWPQWDQKDYWMEELLRLKEEGKIRYIGISIPDQRHDIALSIVQSGKIDAVQTVFNIFDPLPLDCLIPFCEEHNVAFLARCVMDEGGLAGFLTEHTQFADSDYRKTYFDYVPRRMYIERVERLLKFIPAYADNLAELALKFVLHHPAVTTALVSMHVPAYANQNIAALDKAPLPDEIFDELRKYHRWVRNFYDTKFWI</sequence>
<dbReference type="AlphaFoldDB" id="A0A3S0A6N7"/>
<keyword evidence="3" id="KW-1185">Reference proteome</keyword>
<protein>
    <submittedName>
        <fullName evidence="2">Aldo/keto reductase</fullName>
    </submittedName>
</protein>
<dbReference type="PANTHER" id="PTHR43312">
    <property type="entry name" value="D-THREO-ALDOSE 1-DEHYDROGENASE"/>
    <property type="match status" value="1"/>
</dbReference>
<organism evidence="2 3">
    <name type="scientific">Paenibacillus whitsoniae</name>
    <dbReference type="NCBI Taxonomy" id="2496558"/>
    <lineage>
        <taxon>Bacteria</taxon>
        <taxon>Bacillati</taxon>
        <taxon>Bacillota</taxon>
        <taxon>Bacilli</taxon>
        <taxon>Bacillales</taxon>
        <taxon>Paenibacillaceae</taxon>
        <taxon>Paenibacillus</taxon>
    </lineage>
</organism>
<dbReference type="Gene3D" id="3.20.20.100">
    <property type="entry name" value="NADP-dependent oxidoreductase domain"/>
    <property type="match status" value="1"/>
</dbReference>
<evidence type="ECO:0000313" key="2">
    <source>
        <dbReference type="EMBL" id="RTE02064.1"/>
    </source>
</evidence>
<name>A0A3S0A6N7_9BACL</name>
<reference evidence="2 3" key="1">
    <citation type="submission" date="2018-12" db="EMBL/GenBank/DDBJ databases">
        <title>Bacillus ochoae sp. nov., Paenibacillus whitsoniae sp. nov., Paenibacillus spiritus sp. nov. Isolated from the Mars Exploration Rover during spacecraft assembly.</title>
        <authorList>
            <person name="Seuylemezian A."/>
            <person name="Vaishampayan P."/>
        </authorList>
    </citation>
    <scope>NUCLEOTIDE SEQUENCE [LARGE SCALE GENOMIC DNA]</scope>
    <source>
        <strain evidence="2 3">MER 54</strain>
    </source>
</reference>
<dbReference type="PANTHER" id="PTHR43312:SF1">
    <property type="entry name" value="NADP-DEPENDENT OXIDOREDUCTASE DOMAIN-CONTAINING PROTEIN"/>
    <property type="match status" value="1"/>
</dbReference>
<evidence type="ECO:0000259" key="1">
    <source>
        <dbReference type="Pfam" id="PF00248"/>
    </source>
</evidence>
<dbReference type="CDD" id="cd19086">
    <property type="entry name" value="AKR_AKR11C1"/>
    <property type="match status" value="1"/>
</dbReference>
<evidence type="ECO:0000313" key="3">
    <source>
        <dbReference type="Proteomes" id="UP000276128"/>
    </source>
</evidence>
<accession>A0A3S0A6N7</accession>
<dbReference type="RefSeq" id="WP_126144902.1">
    <property type="nucleotide sequence ID" value="NZ_RXHU01000126.1"/>
</dbReference>
<dbReference type="Pfam" id="PF00248">
    <property type="entry name" value="Aldo_ket_red"/>
    <property type="match status" value="1"/>
</dbReference>
<dbReference type="OrthoDB" id="9773828at2"/>
<dbReference type="EMBL" id="RXHU01000126">
    <property type="protein sequence ID" value="RTE02064.1"/>
    <property type="molecule type" value="Genomic_DNA"/>
</dbReference>
<dbReference type="Proteomes" id="UP000276128">
    <property type="component" value="Unassembled WGS sequence"/>
</dbReference>
<dbReference type="InterPro" id="IPR023210">
    <property type="entry name" value="NADP_OxRdtase_dom"/>
</dbReference>
<dbReference type="SUPFAM" id="SSF51430">
    <property type="entry name" value="NAD(P)-linked oxidoreductase"/>
    <property type="match status" value="1"/>
</dbReference>
<dbReference type="InterPro" id="IPR053135">
    <property type="entry name" value="AKR2_Oxidoreductase"/>
</dbReference>
<dbReference type="InterPro" id="IPR036812">
    <property type="entry name" value="NAD(P)_OxRdtase_dom_sf"/>
</dbReference>
<feature type="domain" description="NADP-dependent oxidoreductase" evidence="1">
    <location>
        <begin position="15"/>
        <end position="312"/>
    </location>
</feature>
<gene>
    <name evidence="2" type="ORF">EJQ19_30085</name>
</gene>